<proteinExistence type="predicted"/>
<protein>
    <submittedName>
        <fullName evidence="3">ATPase AAA</fullName>
    </submittedName>
</protein>
<dbReference type="Proteomes" id="UP000324996">
    <property type="component" value="Unassembled WGS sequence"/>
</dbReference>
<dbReference type="PANTHER" id="PTHR33371">
    <property type="entry name" value="INTERMEMBRANE PHOSPHOLIPID TRANSPORT SYSTEM BINDING PROTEIN MLAD-RELATED"/>
    <property type="match status" value="1"/>
</dbReference>
<name>A0A5A7N571_9PROT</name>
<evidence type="ECO:0000313" key="3">
    <source>
        <dbReference type="EMBL" id="GER03117.1"/>
    </source>
</evidence>
<dbReference type="RefSeq" id="WP_150006808.1">
    <property type="nucleotide sequence ID" value="NZ_BKCN01000002.1"/>
</dbReference>
<keyword evidence="1" id="KW-1133">Transmembrane helix</keyword>
<keyword evidence="1" id="KW-0812">Transmembrane</keyword>
<dbReference type="EMBL" id="BKCN01000002">
    <property type="protein sequence ID" value="GER03117.1"/>
    <property type="molecule type" value="Genomic_DNA"/>
</dbReference>
<dbReference type="PANTHER" id="PTHR33371:SF4">
    <property type="entry name" value="INTERMEMBRANE PHOSPHOLIPID TRANSPORT SYSTEM BINDING PROTEIN MLAD"/>
    <property type="match status" value="1"/>
</dbReference>
<comment type="caution">
    <text evidence="3">The sequence shown here is derived from an EMBL/GenBank/DDBJ whole genome shotgun (WGS) entry which is preliminary data.</text>
</comment>
<reference evidence="3 4" key="1">
    <citation type="submission" date="2019-09" db="EMBL/GenBank/DDBJ databases">
        <title>NBRP : Genome information of microbial organism related human and environment.</title>
        <authorList>
            <person name="Hattori M."/>
            <person name="Oshima K."/>
            <person name="Inaba H."/>
            <person name="Suda W."/>
            <person name="Sakamoto M."/>
            <person name="Iino T."/>
            <person name="Kitahara M."/>
            <person name="Oshida Y."/>
            <person name="Iida T."/>
            <person name="Kudo T."/>
            <person name="Itoh T."/>
            <person name="Ohkuma M."/>
        </authorList>
    </citation>
    <scope>NUCLEOTIDE SEQUENCE [LARGE SCALE GENOMIC DNA]</scope>
    <source>
        <strain evidence="3 4">Q-1</strain>
    </source>
</reference>
<keyword evidence="4" id="KW-1185">Reference proteome</keyword>
<dbReference type="Pfam" id="PF02470">
    <property type="entry name" value="MlaD"/>
    <property type="match status" value="1"/>
</dbReference>
<evidence type="ECO:0000256" key="1">
    <source>
        <dbReference type="SAM" id="Phobius"/>
    </source>
</evidence>
<gene>
    <name evidence="3" type="ORF">JCM17846_07990</name>
</gene>
<dbReference type="NCBIfam" id="TIGR04430">
    <property type="entry name" value="OM_asym_MlaD"/>
    <property type="match status" value="1"/>
</dbReference>
<dbReference type="InterPro" id="IPR030970">
    <property type="entry name" value="ABC_MlaD"/>
</dbReference>
<accession>A0A5A7N571</accession>
<evidence type="ECO:0000313" key="4">
    <source>
        <dbReference type="Proteomes" id="UP000324996"/>
    </source>
</evidence>
<evidence type="ECO:0000259" key="2">
    <source>
        <dbReference type="Pfam" id="PF02470"/>
    </source>
</evidence>
<sequence>MGGNLVESMIGAVVLAVAGAFLYIAYTTTNVGSASGYELQARFDRVGGLSLGADVRISGIKIGTVTGQRLDPQSYQAVVRFTVDKSLEISTDSFAKITSDGLLGDTYVELQPGGLDEYLSDGEEVYDTQGPIDLFGLISKAVYSGDPASSSEE</sequence>
<dbReference type="AlphaFoldDB" id="A0A5A7N571"/>
<keyword evidence="1" id="KW-0472">Membrane</keyword>
<dbReference type="InterPro" id="IPR003399">
    <property type="entry name" value="Mce/MlaD"/>
</dbReference>
<dbReference type="InterPro" id="IPR052336">
    <property type="entry name" value="MlaD_Phospholipid_Transporter"/>
</dbReference>
<organism evidence="3 4">
    <name type="scientific">Iodidimonas nitroreducens</name>
    <dbReference type="NCBI Taxonomy" id="1236968"/>
    <lineage>
        <taxon>Bacteria</taxon>
        <taxon>Pseudomonadati</taxon>
        <taxon>Pseudomonadota</taxon>
        <taxon>Alphaproteobacteria</taxon>
        <taxon>Iodidimonadales</taxon>
        <taxon>Iodidimonadaceae</taxon>
        <taxon>Iodidimonas</taxon>
    </lineage>
</organism>
<dbReference type="GO" id="GO:0015914">
    <property type="term" value="P:phospholipid transport"/>
    <property type="evidence" value="ECO:0007669"/>
    <property type="project" value="InterPro"/>
</dbReference>
<feature type="domain" description="Mce/MlaD" evidence="2">
    <location>
        <begin position="36"/>
        <end position="113"/>
    </location>
</feature>
<feature type="transmembrane region" description="Helical" evidence="1">
    <location>
        <begin position="6"/>
        <end position="26"/>
    </location>
</feature>